<evidence type="ECO:0000256" key="4">
    <source>
        <dbReference type="ARBA" id="ARBA00022642"/>
    </source>
</evidence>
<keyword evidence="8 11" id="KW-0067">ATP-binding</keyword>
<keyword evidence="9 11" id="KW-0520">NAD</keyword>
<comment type="similarity">
    <text evidence="3 11">Belongs to the NadD family.</text>
</comment>
<dbReference type="InterPro" id="IPR014729">
    <property type="entry name" value="Rossmann-like_a/b/a_fold"/>
</dbReference>
<keyword evidence="14" id="KW-1185">Reference proteome</keyword>
<keyword evidence="7 11" id="KW-0547">Nucleotide-binding</keyword>
<evidence type="ECO:0000256" key="10">
    <source>
        <dbReference type="ARBA" id="ARBA00048721"/>
    </source>
</evidence>
<dbReference type="NCBIfam" id="NF000839">
    <property type="entry name" value="PRK00071.1-1"/>
    <property type="match status" value="1"/>
</dbReference>
<evidence type="ECO:0000313" key="13">
    <source>
        <dbReference type="EMBL" id="MFD2112183.1"/>
    </source>
</evidence>
<accession>A0ABW4YBB0</accession>
<evidence type="ECO:0000256" key="8">
    <source>
        <dbReference type="ARBA" id="ARBA00022840"/>
    </source>
</evidence>
<comment type="caution">
    <text evidence="13">The sequence shown here is derived from an EMBL/GenBank/DDBJ whole genome shotgun (WGS) entry which is preliminary data.</text>
</comment>
<dbReference type="PANTHER" id="PTHR39321">
    <property type="entry name" value="NICOTINATE-NUCLEOTIDE ADENYLYLTRANSFERASE-RELATED"/>
    <property type="match status" value="1"/>
</dbReference>
<dbReference type="EMBL" id="JBHUHX010000021">
    <property type="protein sequence ID" value="MFD2112183.1"/>
    <property type="molecule type" value="Genomic_DNA"/>
</dbReference>
<dbReference type="RefSeq" id="WP_386026258.1">
    <property type="nucleotide sequence ID" value="NZ_JBHUHX010000021.1"/>
</dbReference>
<comment type="pathway">
    <text evidence="2 11">Cofactor biosynthesis; NAD(+) biosynthesis; deamido-NAD(+) from nicotinate D-ribonucleotide: step 1/1.</text>
</comment>
<reference evidence="14" key="1">
    <citation type="journal article" date="2019" name="Int. J. Syst. Evol. Microbiol.">
        <title>The Global Catalogue of Microorganisms (GCM) 10K type strain sequencing project: providing services to taxonomists for standard genome sequencing and annotation.</title>
        <authorList>
            <consortium name="The Broad Institute Genomics Platform"/>
            <consortium name="The Broad Institute Genome Sequencing Center for Infectious Disease"/>
            <person name="Wu L."/>
            <person name="Ma J."/>
        </authorList>
    </citation>
    <scope>NUCLEOTIDE SEQUENCE [LARGE SCALE GENOMIC DNA]</scope>
    <source>
        <strain evidence="14">KACC 12597</strain>
    </source>
</reference>
<comment type="function">
    <text evidence="1 11">Catalyzes the reversible adenylation of nicotinate mononucleotide (NaMN) to nicotinic acid adenine dinucleotide (NaAD).</text>
</comment>
<dbReference type="Proteomes" id="UP001597337">
    <property type="component" value="Unassembled WGS sequence"/>
</dbReference>
<evidence type="ECO:0000256" key="3">
    <source>
        <dbReference type="ARBA" id="ARBA00009014"/>
    </source>
</evidence>
<dbReference type="NCBIfam" id="NF000840">
    <property type="entry name" value="PRK00071.1-3"/>
    <property type="match status" value="1"/>
</dbReference>
<gene>
    <name evidence="11 13" type="primary">nadD</name>
    <name evidence="13" type="ORF">ACFSJC_10070</name>
</gene>
<dbReference type="PANTHER" id="PTHR39321:SF3">
    <property type="entry name" value="PHOSPHOPANTETHEINE ADENYLYLTRANSFERASE"/>
    <property type="match status" value="1"/>
</dbReference>
<dbReference type="GO" id="GO:0004515">
    <property type="term" value="F:nicotinate-nucleotide adenylyltransferase activity"/>
    <property type="evidence" value="ECO:0007669"/>
    <property type="project" value="UniProtKB-EC"/>
</dbReference>
<dbReference type="Pfam" id="PF01467">
    <property type="entry name" value="CTP_transf_like"/>
    <property type="match status" value="1"/>
</dbReference>
<sequence length="214" mass="23814">MIGILGGTFDPVHYGHLRPALDCLQGLGLERVSFVPLKVAVHREQPRADAQARLAMLEAAIQGEPGFAVDPRELLRETPSYTYETLMSLRDELGPRRSLCLLIGADAFAGFLSWYRPMEILEMAHLVVMRRPGHDPAEEPALRDLYRARGCEDAAALAALPSGRIQFQDVTQLRISSTRIRQLIAQGKRPRYLLPDPVLDYIERTGLYRAGPGG</sequence>
<dbReference type="InterPro" id="IPR005248">
    <property type="entry name" value="NadD/NMNAT"/>
</dbReference>
<evidence type="ECO:0000256" key="7">
    <source>
        <dbReference type="ARBA" id="ARBA00022741"/>
    </source>
</evidence>
<evidence type="ECO:0000313" key="14">
    <source>
        <dbReference type="Proteomes" id="UP001597337"/>
    </source>
</evidence>
<keyword evidence="5 11" id="KW-0808">Transferase</keyword>
<dbReference type="Gene3D" id="3.40.50.620">
    <property type="entry name" value="HUPs"/>
    <property type="match status" value="1"/>
</dbReference>
<dbReference type="CDD" id="cd02165">
    <property type="entry name" value="NMNAT"/>
    <property type="match status" value="1"/>
</dbReference>
<evidence type="ECO:0000256" key="5">
    <source>
        <dbReference type="ARBA" id="ARBA00022679"/>
    </source>
</evidence>
<evidence type="ECO:0000259" key="12">
    <source>
        <dbReference type="Pfam" id="PF01467"/>
    </source>
</evidence>
<name>A0ABW4YBB0_9GAMM</name>
<evidence type="ECO:0000256" key="6">
    <source>
        <dbReference type="ARBA" id="ARBA00022695"/>
    </source>
</evidence>
<keyword evidence="4 11" id="KW-0662">Pyridine nucleotide biosynthesis</keyword>
<protein>
    <recommendedName>
        <fullName evidence="11">Probable nicotinate-nucleotide adenylyltransferase</fullName>
        <ecNumber evidence="11">2.7.7.18</ecNumber>
    </recommendedName>
    <alternativeName>
        <fullName evidence="11">Deamido-NAD(+) diphosphorylase</fullName>
    </alternativeName>
    <alternativeName>
        <fullName evidence="11">Deamido-NAD(+) pyrophosphorylase</fullName>
    </alternativeName>
    <alternativeName>
        <fullName evidence="11">Nicotinate mononucleotide adenylyltransferase</fullName>
        <shortName evidence="11">NaMN adenylyltransferase</shortName>
    </alternativeName>
</protein>
<dbReference type="NCBIfam" id="TIGR00125">
    <property type="entry name" value="cyt_tran_rel"/>
    <property type="match status" value="1"/>
</dbReference>
<proteinExistence type="inferred from homology"/>
<dbReference type="HAMAP" id="MF_00244">
    <property type="entry name" value="NaMN_adenylyltr"/>
    <property type="match status" value="1"/>
</dbReference>
<dbReference type="NCBIfam" id="TIGR00482">
    <property type="entry name" value="nicotinate (nicotinamide) nucleotide adenylyltransferase"/>
    <property type="match status" value="1"/>
</dbReference>
<dbReference type="InterPro" id="IPR004821">
    <property type="entry name" value="Cyt_trans-like"/>
</dbReference>
<evidence type="ECO:0000256" key="2">
    <source>
        <dbReference type="ARBA" id="ARBA00005019"/>
    </source>
</evidence>
<feature type="domain" description="Cytidyltransferase-like" evidence="12">
    <location>
        <begin position="4"/>
        <end position="182"/>
    </location>
</feature>
<evidence type="ECO:0000256" key="11">
    <source>
        <dbReference type="HAMAP-Rule" id="MF_00244"/>
    </source>
</evidence>
<organism evidence="13 14">
    <name type="scientific">Thiorhodococcus fuscus</name>
    <dbReference type="NCBI Taxonomy" id="527200"/>
    <lineage>
        <taxon>Bacteria</taxon>
        <taxon>Pseudomonadati</taxon>
        <taxon>Pseudomonadota</taxon>
        <taxon>Gammaproteobacteria</taxon>
        <taxon>Chromatiales</taxon>
        <taxon>Chromatiaceae</taxon>
        <taxon>Thiorhodococcus</taxon>
    </lineage>
</organism>
<evidence type="ECO:0000256" key="1">
    <source>
        <dbReference type="ARBA" id="ARBA00002324"/>
    </source>
</evidence>
<dbReference type="EC" id="2.7.7.18" evidence="11"/>
<keyword evidence="6 11" id="KW-0548">Nucleotidyltransferase</keyword>
<comment type="catalytic activity">
    <reaction evidence="10 11">
        <text>nicotinate beta-D-ribonucleotide + ATP + H(+) = deamido-NAD(+) + diphosphate</text>
        <dbReference type="Rhea" id="RHEA:22860"/>
        <dbReference type="ChEBI" id="CHEBI:15378"/>
        <dbReference type="ChEBI" id="CHEBI:30616"/>
        <dbReference type="ChEBI" id="CHEBI:33019"/>
        <dbReference type="ChEBI" id="CHEBI:57502"/>
        <dbReference type="ChEBI" id="CHEBI:58437"/>
        <dbReference type="EC" id="2.7.7.18"/>
    </reaction>
</comment>
<evidence type="ECO:0000256" key="9">
    <source>
        <dbReference type="ARBA" id="ARBA00023027"/>
    </source>
</evidence>
<dbReference type="SUPFAM" id="SSF52374">
    <property type="entry name" value="Nucleotidylyl transferase"/>
    <property type="match status" value="1"/>
</dbReference>